<organism evidence="2 3">
    <name type="scientific">Glossina palpalis gambiensis</name>
    <dbReference type="NCBI Taxonomy" id="67801"/>
    <lineage>
        <taxon>Eukaryota</taxon>
        <taxon>Metazoa</taxon>
        <taxon>Ecdysozoa</taxon>
        <taxon>Arthropoda</taxon>
        <taxon>Hexapoda</taxon>
        <taxon>Insecta</taxon>
        <taxon>Pterygota</taxon>
        <taxon>Neoptera</taxon>
        <taxon>Endopterygota</taxon>
        <taxon>Diptera</taxon>
        <taxon>Brachycera</taxon>
        <taxon>Muscomorpha</taxon>
        <taxon>Hippoboscoidea</taxon>
        <taxon>Glossinidae</taxon>
        <taxon>Glossina</taxon>
    </lineage>
</organism>
<keyword evidence="1" id="KW-0472">Membrane</keyword>
<evidence type="ECO:0000313" key="3">
    <source>
        <dbReference type="Proteomes" id="UP000092460"/>
    </source>
</evidence>
<feature type="transmembrane region" description="Helical" evidence="1">
    <location>
        <begin position="126"/>
        <end position="145"/>
    </location>
</feature>
<reference evidence="2" key="2">
    <citation type="submission" date="2020-05" db="UniProtKB">
        <authorList>
            <consortium name="EnsemblMetazoa"/>
        </authorList>
    </citation>
    <scope>IDENTIFICATION</scope>
    <source>
        <strain evidence="2">IAEA</strain>
    </source>
</reference>
<evidence type="ECO:0000313" key="2">
    <source>
        <dbReference type="EnsemblMetazoa" id="GPPI015200-PA"/>
    </source>
</evidence>
<dbReference type="EnsemblMetazoa" id="GPPI015200-RA">
    <property type="protein sequence ID" value="GPPI015200-PA"/>
    <property type="gene ID" value="GPPI015200"/>
</dbReference>
<name>A0A1B0B0Y8_9MUSC</name>
<dbReference type="VEuPathDB" id="VectorBase:GPPI015200"/>
<protein>
    <submittedName>
        <fullName evidence="2">Uncharacterized protein</fullName>
    </submittedName>
</protein>
<reference evidence="3" key="1">
    <citation type="submission" date="2015-01" db="EMBL/GenBank/DDBJ databases">
        <authorList>
            <person name="Aksoy S."/>
            <person name="Warren W."/>
            <person name="Wilson R.K."/>
        </authorList>
    </citation>
    <scope>NUCLEOTIDE SEQUENCE [LARGE SCALE GENOMIC DNA]</scope>
    <source>
        <strain evidence="3">IAEA</strain>
    </source>
</reference>
<dbReference type="EMBL" id="JXJN01006904">
    <property type="status" value="NOT_ANNOTATED_CDS"/>
    <property type="molecule type" value="Genomic_DNA"/>
</dbReference>
<keyword evidence="1" id="KW-1133">Transmembrane helix</keyword>
<evidence type="ECO:0000256" key="1">
    <source>
        <dbReference type="SAM" id="Phobius"/>
    </source>
</evidence>
<proteinExistence type="predicted"/>
<keyword evidence="3" id="KW-1185">Reference proteome</keyword>
<sequence length="259" mass="28905">MEKTCSVYTVDERLSHYGRLCNILRSLMMLSLIKSLFPPGGHVNTHFDNSLKEKKSPRWSQIVFKSVIGPQKTEKAQKSHKINLSLACNRSATCDEPILSRLLALLHRELVLAHTRQKPVRQVHTLTVEHILAFTVLVLLMLFGGGKVCALVDVSTSIHASACSSAYANVRGAISEELMLVLVLVRTCIFRFVVMKLGLMLMLMIKLMLTRVLTRSSLLVALAFSLQQFCTSGLIHNSLASIELSFVLKASFMLRKIPN</sequence>
<feature type="transmembrane region" description="Helical" evidence="1">
    <location>
        <begin position="178"/>
        <end position="205"/>
    </location>
</feature>
<dbReference type="AlphaFoldDB" id="A0A1B0B0Y8"/>
<dbReference type="Proteomes" id="UP000092460">
    <property type="component" value="Unassembled WGS sequence"/>
</dbReference>
<keyword evidence="1" id="KW-0812">Transmembrane</keyword>
<accession>A0A1B0B0Y8</accession>